<name>A0A448WZU4_9PLAT</name>
<protein>
    <submittedName>
        <fullName evidence="1">Uncharacterized protein</fullName>
    </submittedName>
</protein>
<evidence type="ECO:0000313" key="2">
    <source>
        <dbReference type="Proteomes" id="UP000784294"/>
    </source>
</evidence>
<reference evidence="1" key="1">
    <citation type="submission" date="2018-11" db="EMBL/GenBank/DDBJ databases">
        <authorList>
            <consortium name="Pathogen Informatics"/>
        </authorList>
    </citation>
    <scope>NUCLEOTIDE SEQUENCE</scope>
</reference>
<comment type="caution">
    <text evidence="1">The sequence shown here is derived from an EMBL/GenBank/DDBJ whole genome shotgun (WGS) entry which is preliminary data.</text>
</comment>
<keyword evidence="2" id="KW-1185">Reference proteome</keyword>
<dbReference type="EMBL" id="CAAALY010067010">
    <property type="protein sequence ID" value="VEL24300.1"/>
    <property type="molecule type" value="Genomic_DNA"/>
</dbReference>
<gene>
    <name evidence="1" type="ORF">PXEA_LOCUS17740</name>
</gene>
<dbReference type="Proteomes" id="UP000784294">
    <property type="component" value="Unassembled WGS sequence"/>
</dbReference>
<dbReference type="AlphaFoldDB" id="A0A448WZU4"/>
<sequence length="93" mass="11147">MKLPNENKLRIKRLSEYKSYTLWRDLHLLSRVPQVVARSPHNERGQKPSKKLRNYVHPNLRPIADELSWRIRLFHGLVIDVVREMPGESLFYD</sequence>
<accession>A0A448WZU4</accession>
<organism evidence="1 2">
    <name type="scientific">Protopolystoma xenopodis</name>
    <dbReference type="NCBI Taxonomy" id="117903"/>
    <lineage>
        <taxon>Eukaryota</taxon>
        <taxon>Metazoa</taxon>
        <taxon>Spiralia</taxon>
        <taxon>Lophotrochozoa</taxon>
        <taxon>Platyhelminthes</taxon>
        <taxon>Monogenea</taxon>
        <taxon>Polyopisthocotylea</taxon>
        <taxon>Polystomatidea</taxon>
        <taxon>Polystomatidae</taxon>
        <taxon>Protopolystoma</taxon>
    </lineage>
</organism>
<evidence type="ECO:0000313" key="1">
    <source>
        <dbReference type="EMBL" id="VEL24300.1"/>
    </source>
</evidence>
<proteinExistence type="predicted"/>